<dbReference type="Gene3D" id="3.30.1490.20">
    <property type="entry name" value="ATP-grasp fold, A domain"/>
    <property type="match status" value="1"/>
</dbReference>
<evidence type="ECO:0000256" key="3">
    <source>
        <dbReference type="ARBA" id="ARBA00022741"/>
    </source>
</evidence>
<dbReference type="InterPro" id="IPR049076">
    <property type="entry name" value="ACCA"/>
</dbReference>
<sequence>MNILESVCGIANVFFKMLKRRTSKRFVLGENAEPQSFDDEEPTEVLPNLAQKFQMTLSVDPEEREGHEEGQRQQDGRLLRPPNSGTLQPSMSQGTVIHSQRFQEKDFTVATPEEFVRRFQGTKPINKVLIANNGIGAVKCMRSIRRWSYEMFKNERAVRFVVMVTPEDLKANAEYIKMADHYVPVPGGSNNNNYANVELIVDIAIRTQVQAVWAGWGHASENPKLPELLHRAGVVFIGPPEKAMWALGDKIASSIVAQTAEIPTLPWSGSELKAEYNSKKIKISSELFARGCVTTPEQGLQAAQKIGFPVMIKASEGGGGKGIRKVDNPDDFNSMFRQVQAEVPGSPIFVMKLAKSARHLEVQLLADQYGNAISLFGRDCSIQRRHQKIIEEAPAAIAKPDVFIEMEKAAVRLAKMVGYVSAGTVEYLYEPATGAYYFLELNPRLQVEHPCT</sequence>
<feature type="domain" description="Biotin carboxylation" evidence="9">
    <location>
        <begin position="124"/>
        <end position="452"/>
    </location>
</feature>
<dbReference type="InterPro" id="IPR005481">
    <property type="entry name" value="BC-like_N"/>
</dbReference>
<dbReference type="InterPro" id="IPR011761">
    <property type="entry name" value="ATP-grasp"/>
</dbReference>
<dbReference type="PANTHER" id="PTHR45728">
    <property type="entry name" value="ACETYL-COA CARBOXYLASE, ISOFORM A"/>
    <property type="match status" value="1"/>
</dbReference>
<evidence type="ECO:0000259" key="8">
    <source>
        <dbReference type="PROSITE" id="PS50975"/>
    </source>
</evidence>
<dbReference type="Pfam" id="PF00289">
    <property type="entry name" value="Biotin_carb_N"/>
    <property type="match status" value="1"/>
</dbReference>
<feature type="compositionally biased region" description="Basic and acidic residues" evidence="7">
    <location>
        <begin position="64"/>
        <end position="78"/>
    </location>
</feature>
<keyword evidence="5" id="KW-0092">Biotin</keyword>
<evidence type="ECO:0000259" key="9">
    <source>
        <dbReference type="PROSITE" id="PS50979"/>
    </source>
</evidence>
<dbReference type="InterPro" id="IPR011764">
    <property type="entry name" value="Biotin_carboxylation_dom"/>
</dbReference>
<keyword evidence="3 6" id="KW-0547">Nucleotide-binding</keyword>
<dbReference type="PROSITE" id="PS00867">
    <property type="entry name" value="CPSASE_2"/>
    <property type="match status" value="1"/>
</dbReference>
<dbReference type="Gene3D" id="3.90.1770.10">
    <property type="entry name" value="PreATP-grasp domain"/>
    <property type="match status" value="1"/>
</dbReference>
<proteinExistence type="evidence at transcript level"/>
<dbReference type="FunFam" id="3.30.1490.20:FF:000003">
    <property type="entry name" value="acetyl-CoA carboxylase isoform X1"/>
    <property type="match status" value="1"/>
</dbReference>
<evidence type="ECO:0000256" key="4">
    <source>
        <dbReference type="ARBA" id="ARBA00022840"/>
    </source>
</evidence>
<evidence type="ECO:0000256" key="7">
    <source>
        <dbReference type="SAM" id="MobiDB-lite"/>
    </source>
</evidence>
<dbReference type="GO" id="GO:0046872">
    <property type="term" value="F:metal ion binding"/>
    <property type="evidence" value="ECO:0007669"/>
    <property type="project" value="InterPro"/>
</dbReference>
<evidence type="ECO:0000256" key="6">
    <source>
        <dbReference type="PROSITE-ProRule" id="PRU00409"/>
    </source>
</evidence>
<dbReference type="SUPFAM" id="SSF52440">
    <property type="entry name" value="PreATP-grasp domain"/>
    <property type="match status" value="1"/>
</dbReference>
<dbReference type="EMBL" id="KP237866">
    <property type="protein sequence ID" value="AKD01719.1"/>
    <property type="molecule type" value="mRNA"/>
</dbReference>
<dbReference type="PANTHER" id="PTHR45728:SF3">
    <property type="entry name" value="ACETYL-COA CARBOXYLASE"/>
    <property type="match status" value="1"/>
</dbReference>
<evidence type="ECO:0000256" key="5">
    <source>
        <dbReference type="ARBA" id="ARBA00023267"/>
    </source>
</evidence>
<dbReference type="SUPFAM" id="SSF56059">
    <property type="entry name" value="Glutathione synthetase ATP-binding domain-like"/>
    <property type="match status" value="1"/>
</dbReference>
<dbReference type="OrthoDB" id="14612at2759"/>
<comment type="cofactor">
    <cofactor evidence="1">
        <name>biotin</name>
        <dbReference type="ChEBI" id="CHEBI:57586"/>
    </cofactor>
</comment>
<dbReference type="AlphaFoldDB" id="A0A0F6Q1E4"/>
<dbReference type="FunFam" id="3.40.50.20:FF:000005">
    <property type="entry name" value="acetyl-CoA carboxylase isoform X2"/>
    <property type="match status" value="1"/>
</dbReference>
<dbReference type="Gene3D" id="3.30.470.20">
    <property type="entry name" value="ATP-grasp fold, B domain"/>
    <property type="match status" value="1"/>
</dbReference>
<dbReference type="GO" id="GO:0005739">
    <property type="term" value="C:mitochondrion"/>
    <property type="evidence" value="ECO:0007669"/>
    <property type="project" value="TreeGrafter"/>
</dbReference>
<dbReference type="InterPro" id="IPR016185">
    <property type="entry name" value="PreATP-grasp_dom_sf"/>
</dbReference>
<dbReference type="PROSITE" id="PS50975">
    <property type="entry name" value="ATP_GRASP"/>
    <property type="match status" value="1"/>
</dbReference>
<evidence type="ECO:0000256" key="1">
    <source>
        <dbReference type="ARBA" id="ARBA00001953"/>
    </source>
</evidence>
<name>A0A0F6Q1E4_HELAM</name>
<feature type="non-terminal residue" evidence="10">
    <location>
        <position position="1"/>
    </location>
</feature>
<accession>A0A0F6Q1E4</accession>
<dbReference type="GO" id="GO:0003989">
    <property type="term" value="F:acetyl-CoA carboxylase activity"/>
    <property type="evidence" value="ECO:0007669"/>
    <property type="project" value="InterPro"/>
</dbReference>
<dbReference type="GO" id="GO:0005524">
    <property type="term" value="F:ATP binding"/>
    <property type="evidence" value="ECO:0007669"/>
    <property type="project" value="UniProtKB-UniRule"/>
</dbReference>
<dbReference type="GO" id="GO:0006633">
    <property type="term" value="P:fatty acid biosynthetic process"/>
    <property type="evidence" value="ECO:0007669"/>
    <property type="project" value="TreeGrafter"/>
</dbReference>
<dbReference type="FunFam" id="3.90.1770.10:FF:000001">
    <property type="entry name" value="acetyl-CoA carboxylase 1"/>
    <property type="match status" value="1"/>
</dbReference>
<dbReference type="Gene3D" id="3.40.50.20">
    <property type="match status" value="1"/>
</dbReference>
<protein>
    <submittedName>
        <fullName evidence="10">Acetyl-CoA carboxylase 1</fullName>
    </submittedName>
</protein>
<organism evidence="10">
    <name type="scientific">Helicoverpa armigera</name>
    <name type="common">Cotton bollworm</name>
    <name type="synonym">Heliothis armigera</name>
    <dbReference type="NCBI Taxonomy" id="29058"/>
    <lineage>
        <taxon>Eukaryota</taxon>
        <taxon>Metazoa</taxon>
        <taxon>Ecdysozoa</taxon>
        <taxon>Arthropoda</taxon>
        <taxon>Hexapoda</taxon>
        <taxon>Insecta</taxon>
        <taxon>Pterygota</taxon>
        <taxon>Neoptera</taxon>
        <taxon>Endopterygota</taxon>
        <taxon>Lepidoptera</taxon>
        <taxon>Glossata</taxon>
        <taxon>Ditrysia</taxon>
        <taxon>Noctuoidea</taxon>
        <taxon>Noctuidae</taxon>
        <taxon>Heliothinae</taxon>
        <taxon>Helicoverpa</taxon>
    </lineage>
</organism>
<evidence type="ECO:0000256" key="2">
    <source>
        <dbReference type="ARBA" id="ARBA00022598"/>
    </source>
</evidence>
<dbReference type="PROSITE" id="PS00866">
    <property type="entry name" value="CPSASE_1"/>
    <property type="match status" value="1"/>
</dbReference>
<feature type="non-terminal residue" evidence="10">
    <location>
        <position position="452"/>
    </location>
</feature>
<dbReference type="PROSITE" id="PS50979">
    <property type="entry name" value="BC"/>
    <property type="match status" value="1"/>
</dbReference>
<dbReference type="InterPro" id="IPR005479">
    <property type="entry name" value="CPAse_ATP-bd"/>
</dbReference>
<feature type="domain" description="ATP-grasp" evidence="8">
    <location>
        <begin position="273"/>
        <end position="444"/>
    </location>
</feature>
<evidence type="ECO:0000313" key="10">
    <source>
        <dbReference type="EMBL" id="AKD01719.1"/>
    </source>
</evidence>
<dbReference type="InterPro" id="IPR013815">
    <property type="entry name" value="ATP_grasp_subdomain_1"/>
</dbReference>
<reference evidence="10" key="1">
    <citation type="submission" date="2014-11" db="EMBL/GenBank/DDBJ databases">
        <title>Identification and comparison of genes expressed in the sex pheromone glands of two Helicoverpa species reveal different biosynthesis pathways.</title>
        <authorList>
            <person name="Li Z."/>
        </authorList>
    </citation>
    <scope>NUCLEOTIDE SEQUENCE</scope>
</reference>
<feature type="compositionally biased region" description="Polar residues" evidence="7">
    <location>
        <begin position="83"/>
        <end position="93"/>
    </location>
</feature>
<feature type="region of interest" description="Disordered" evidence="7">
    <location>
        <begin position="60"/>
        <end position="93"/>
    </location>
</feature>
<keyword evidence="4 6" id="KW-0067">ATP-binding</keyword>
<dbReference type="Pfam" id="PF02786">
    <property type="entry name" value="CPSase_L_D2"/>
    <property type="match status" value="1"/>
</dbReference>
<keyword evidence="2" id="KW-0436">Ligase</keyword>